<evidence type="ECO:0000256" key="1">
    <source>
        <dbReference type="ARBA" id="ARBA00004123"/>
    </source>
</evidence>
<organism evidence="5 6">
    <name type="scientific">Heterostelium pallidum (strain ATCC 26659 / Pp 5 / PN500)</name>
    <name type="common">Cellular slime mold</name>
    <name type="synonym">Polysphondylium pallidum</name>
    <dbReference type="NCBI Taxonomy" id="670386"/>
    <lineage>
        <taxon>Eukaryota</taxon>
        <taxon>Amoebozoa</taxon>
        <taxon>Evosea</taxon>
        <taxon>Eumycetozoa</taxon>
        <taxon>Dictyostelia</taxon>
        <taxon>Acytosteliales</taxon>
        <taxon>Acytosteliaceae</taxon>
        <taxon>Heterostelium</taxon>
    </lineage>
</organism>
<feature type="region of interest" description="Disordered" evidence="3">
    <location>
        <begin position="1"/>
        <end position="33"/>
    </location>
</feature>
<evidence type="ECO:0000256" key="3">
    <source>
        <dbReference type="SAM" id="MobiDB-lite"/>
    </source>
</evidence>
<feature type="compositionally biased region" description="Low complexity" evidence="3">
    <location>
        <begin position="540"/>
        <end position="557"/>
    </location>
</feature>
<feature type="compositionally biased region" description="Low complexity" evidence="3">
    <location>
        <begin position="270"/>
        <end position="285"/>
    </location>
</feature>
<dbReference type="RefSeq" id="XP_020427137.1">
    <property type="nucleotide sequence ID" value="XM_020582437.1"/>
</dbReference>
<keyword evidence="2" id="KW-0539">Nucleus</keyword>
<feature type="region of interest" description="Disordered" evidence="3">
    <location>
        <begin position="258"/>
        <end position="285"/>
    </location>
</feature>
<feature type="region of interest" description="Disordered" evidence="3">
    <location>
        <begin position="68"/>
        <end position="130"/>
    </location>
</feature>
<reference evidence="5 6" key="1">
    <citation type="journal article" date="2011" name="Genome Res.">
        <title>Phylogeny-wide analysis of social amoeba genomes highlights ancient origins for complex intercellular communication.</title>
        <authorList>
            <person name="Heidel A.J."/>
            <person name="Lawal H.M."/>
            <person name="Felder M."/>
            <person name="Schilde C."/>
            <person name="Helps N.R."/>
            <person name="Tunggal B."/>
            <person name="Rivero F."/>
            <person name="John U."/>
            <person name="Schleicher M."/>
            <person name="Eichinger L."/>
            <person name="Platzer M."/>
            <person name="Noegel A.A."/>
            <person name="Schaap P."/>
            <person name="Gloeckner G."/>
        </authorList>
    </citation>
    <scope>NUCLEOTIDE SEQUENCE [LARGE SCALE GENOMIC DNA]</scope>
    <source>
        <strain evidence="6">ATCC 26659 / Pp 5 / PN500</strain>
    </source>
</reference>
<accession>D3BU69</accession>
<proteinExistence type="predicted"/>
<keyword evidence="6" id="KW-1185">Reference proteome</keyword>
<evidence type="ECO:0000256" key="2">
    <source>
        <dbReference type="ARBA" id="ARBA00023242"/>
    </source>
</evidence>
<protein>
    <recommendedName>
        <fullName evidence="4">KANL2-like probable zinc-finger domain-containing protein</fullName>
    </recommendedName>
</protein>
<comment type="subcellular location">
    <subcellularLocation>
        <location evidence="1">Nucleus</location>
    </subcellularLocation>
</comment>
<dbReference type="FunCoup" id="D3BU69">
    <property type="interactions" value="51"/>
</dbReference>
<name>D3BU69_HETP5</name>
<feature type="domain" description="KANL2-like probable zinc-finger" evidence="4">
    <location>
        <begin position="135"/>
        <end position="197"/>
    </location>
</feature>
<comment type="caution">
    <text evidence="5">The sequence shown here is derived from an EMBL/GenBank/DDBJ whole genome shotgun (WGS) entry which is preliminary data.</text>
</comment>
<feature type="compositionally biased region" description="Basic and acidic residues" evidence="3">
    <location>
        <begin position="578"/>
        <end position="587"/>
    </location>
</feature>
<dbReference type="Pfam" id="PF13891">
    <property type="entry name" value="zf-C3HC3H_KANSL2"/>
    <property type="match status" value="2"/>
</dbReference>
<dbReference type="GeneID" id="31367156"/>
<feature type="compositionally biased region" description="Acidic residues" evidence="3">
    <location>
        <begin position="70"/>
        <end position="94"/>
    </location>
</feature>
<dbReference type="InterPro" id="IPR025927">
    <property type="entry name" value="Znf_KANL2-like"/>
</dbReference>
<dbReference type="InParanoid" id="D3BU69"/>
<dbReference type="OMA" id="FPPENQQ"/>
<evidence type="ECO:0000313" key="6">
    <source>
        <dbReference type="Proteomes" id="UP000001396"/>
    </source>
</evidence>
<dbReference type="Proteomes" id="UP000001396">
    <property type="component" value="Unassembled WGS sequence"/>
</dbReference>
<feature type="compositionally biased region" description="Polar residues" evidence="3">
    <location>
        <begin position="259"/>
        <end position="269"/>
    </location>
</feature>
<evidence type="ECO:0000259" key="4">
    <source>
        <dbReference type="Pfam" id="PF13891"/>
    </source>
</evidence>
<gene>
    <name evidence="5" type="ORF">PPL_11688</name>
</gene>
<dbReference type="GO" id="GO:0005634">
    <property type="term" value="C:nucleus"/>
    <property type="evidence" value="ECO:0007669"/>
    <property type="project" value="UniProtKB-SubCell"/>
</dbReference>
<feature type="compositionally biased region" description="Basic and acidic residues" evidence="3">
    <location>
        <begin position="8"/>
        <end position="18"/>
    </location>
</feature>
<dbReference type="PANTHER" id="PTHR16198:SF2">
    <property type="entry name" value="INO80 COMPLEX SUBUNIT D"/>
    <property type="match status" value="1"/>
</dbReference>
<feature type="region of interest" description="Disordered" evidence="3">
    <location>
        <begin position="540"/>
        <end position="587"/>
    </location>
</feature>
<feature type="compositionally biased region" description="Acidic residues" evidence="3">
    <location>
        <begin position="19"/>
        <end position="30"/>
    </location>
</feature>
<feature type="domain" description="KANL2-like probable zinc-finger" evidence="4">
    <location>
        <begin position="416"/>
        <end position="474"/>
    </location>
</feature>
<evidence type="ECO:0000313" key="5">
    <source>
        <dbReference type="EMBL" id="EFA75003.1"/>
    </source>
</evidence>
<dbReference type="AlphaFoldDB" id="D3BU69"/>
<sequence>MNGNNKNEIIDYKNKENQDYYDGEEEEEELPLNFTRGRRANNIVGHNHSNNDISHMIDINTSVVISANDHDDEEEEDGEEEEDDDDEESYDYDESQSVRSDESPFTPTTQQLKKKSGRGSGSNHSRSRRPLRAMCASIKKACSKRPMEGRLYCSKHILEDPTAPYAQCEFVSSKSMKRCTAPVSLRETTPRYCPTHKHMVVSQLQKKRTLEDSNSTSSSQSKRLLAILAKHGINKGNYYQDYKNKELNNKRLKIPTLDDIQQTEINESESSSTTTTTTTTTSTSTTIATATTTTTTTTTPFNNHMDASKYYKFESIQSNKWLDSQLLEPKDNDDWHLCDDFNEDFYLAQTSLLSEEELVQRRKIYISKLILLYKKQYTRIKERLRILRRHYLESVLNDNQNNNNQNNNNQNNQSLCSHSGCKVYPLPLSKYCYAHILDDSQQKLFTGCNYQLINDQRCGYPILKTQIPDLCLDHLDVIAQQDSLFINGKIPKKKQLKSLLQQQAQQLKKLSPNTYISISNQNTPMQLTLSDNYGNNYMTTPFSTSTSPSSSSTPSSPLFKSTGKSYPPIPSKPSSKVIYKESTRKYI</sequence>
<dbReference type="PANTHER" id="PTHR16198">
    <property type="match status" value="1"/>
</dbReference>
<dbReference type="EMBL" id="ADBJ01000059">
    <property type="protein sequence ID" value="EFA75003.1"/>
    <property type="molecule type" value="Genomic_DNA"/>
</dbReference>